<evidence type="ECO:0000256" key="1">
    <source>
        <dbReference type="SAM" id="Phobius"/>
    </source>
</evidence>
<dbReference type="EMBL" id="RYYR01000008">
    <property type="protein sequence ID" value="RUL54057.1"/>
    <property type="molecule type" value="Genomic_DNA"/>
</dbReference>
<feature type="transmembrane region" description="Helical" evidence="1">
    <location>
        <begin position="6"/>
        <end position="26"/>
    </location>
</feature>
<proteinExistence type="predicted"/>
<keyword evidence="1" id="KW-1133">Transmembrane helix</keyword>
<keyword evidence="1" id="KW-0472">Membrane</keyword>
<reference evidence="2 3" key="1">
    <citation type="submission" date="2018-12" db="EMBL/GenBank/DDBJ databases">
        <title>Lysinibacillus antri sp. nov., isolated from a cave soil.</title>
        <authorList>
            <person name="Narsing Rao M.P."/>
            <person name="Zhang H."/>
            <person name="Dong Z.-Y."/>
            <person name="Niu X.-K."/>
            <person name="Zhang K."/>
            <person name="Fang B.-Z."/>
            <person name="Kang Y.-Q."/>
            <person name="Xiao M."/>
            <person name="Li W.-J."/>
        </authorList>
    </citation>
    <scope>NUCLEOTIDE SEQUENCE [LARGE SCALE GENOMIC DNA]</scope>
    <source>
        <strain evidence="2 3">SYSU K30002</strain>
    </source>
</reference>
<keyword evidence="3" id="KW-1185">Reference proteome</keyword>
<accession>A0A3S0RK09</accession>
<name>A0A3S0RK09_9BACI</name>
<evidence type="ECO:0000313" key="2">
    <source>
        <dbReference type="EMBL" id="RUL54057.1"/>
    </source>
</evidence>
<sequence>MKRVGFILAIVIVIFAVFIFVNKSYYPSFPIDHLSAKEVIKKLEDSDNKIVEIAVEGDTVWYITRTENQGVFIADENVKQMIASNGWKFKEKDGSGLFFEKDGERLIATTQMWSEKYVLVKVQKNFKNL</sequence>
<comment type="caution">
    <text evidence="2">The sequence shown here is derived from an EMBL/GenBank/DDBJ whole genome shotgun (WGS) entry which is preliminary data.</text>
</comment>
<evidence type="ECO:0000313" key="3">
    <source>
        <dbReference type="Proteomes" id="UP000287910"/>
    </source>
</evidence>
<gene>
    <name evidence="2" type="ORF">EK386_08000</name>
</gene>
<organism evidence="2 3">
    <name type="scientific">Lysinibacillus antri</name>
    <dbReference type="NCBI Taxonomy" id="2498145"/>
    <lineage>
        <taxon>Bacteria</taxon>
        <taxon>Bacillati</taxon>
        <taxon>Bacillota</taxon>
        <taxon>Bacilli</taxon>
        <taxon>Bacillales</taxon>
        <taxon>Bacillaceae</taxon>
        <taxon>Lysinibacillus</taxon>
    </lineage>
</organism>
<dbReference type="Proteomes" id="UP000287910">
    <property type="component" value="Unassembled WGS sequence"/>
</dbReference>
<dbReference type="RefSeq" id="WP_126658640.1">
    <property type="nucleotide sequence ID" value="NZ_RYYR01000008.1"/>
</dbReference>
<protein>
    <submittedName>
        <fullName evidence="2">Uncharacterized protein</fullName>
    </submittedName>
</protein>
<dbReference type="AlphaFoldDB" id="A0A3S0RK09"/>
<keyword evidence="1" id="KW-0812">Transmembrane</keyword>